<keyword evidence="1" id="KW-1133">Transmembrane helix</keyword>
<gene>
    <name evidence="2" type="ORF">DFJ67_6501</name>
</gene>
<name>A0A3D9ZSS9_9ACTN</name>
<feature type="transmembrane region" description="Helical" evidence="1">
    <location>
        <begin position="412"/>
        <end position="431"/>
    </location>
</feature>
<dbReference type="AlphaFoldDB" id="A0A3D9ZSS9"/>
<feature type="transmembrane region" description="Helical" evidence="1">
    <location>
        <begin position="45"/>
        <end position="68"/>
    </location>
</feature>
<evidence type="ECO:0000313" key="3">
    <source>
        <dbReference type="Proteomes" id="UP000256913"/>
    </source>
</evidence>
<dbReference type="Gene3D" id="2.130.10.10">
    <property type="entry name" value="YVTN repeat-like/Quinoprotein amine dehydrogenase"/>
    <property type="match status" value="1"/>
</dbReference>
<evidence type="ECO:0000313" key="2">
    <source>
        <dbReference type="EMBL" id="REG00447.1"/>
    </source>
</evidence>
<reference evidence="2 3" key="1">
    <citation type="submission" date="2018-08" db="EMBL/GenBank/DDBJ databases">
        <title>Sequencing the genomes of 1000 actinobacteria strains.</title>
        <authorList>
            <person name="Klenk H.-P."/>
        </authorList>
    </citation>
    <scope>NUCLEOTIDE SEQUENCE [LARGE SCALE GENOMIC DNA]</scope>
    <source>
        <strain evidence="2 3">DSM 44099</strain>
    </source>
</reference>
<accession>A0A3D9ZSS9</accession>
<dbReference type="EMBL" id="QUMQ01000001">
    <property type="protein sequence ID" value="REG00447.1"/>
    <property type="molecule type" value="Genomic_DNA"/>
</dbReference>
<dbReference type="Proteomes" id="UP000256913">
    <property type="component" value="Unassembled WGS sequence"/>
</dbReference>
<dbReference type="RefSeq" id="WP_170216082.1">
    <property type="nucleotide sequence ID" value="NZ_BONB01000042.1"/>
</dbReference>
<organism evidence="2 3">
    <name type="scientific">Asanoa ferruginea</name>
    <dbReference type="NCBI Taxonomy" id="53367"/>
    <lineage>
        <taxon>Bacteria</taxon>
        <taxon>Bacillati</taxon>
        <taxon>Actinomycetota</taxon>
        <taxon>Actinomycetes</taxon>
        <taxon>Micromonosporales</taxon>
        <taxon>Micromonosporaceae</taxon>
        <taxon>Asanoa</taxon>
    </lineage>
</organism>
<keyword evidence="1" id="KW-0812">Transmembrane</keyword>
<keyword evidence="3" id="KW-1185">Reference proteome</keyword>
<sequence>MISEQHVAESIRAAVDAIPVEPPPSGAVRARARVRRRNRRRVARMWPAAIATMAVFAIVMGATVALTVPRPTPGGTEFTPYRLPTYVAGASESATVSKDPPGRAIALFTRNGRKVVLATDGVSYRDLDPADQTDAALLSPDGLAVVLSDPTAVTGVVDVVDLRTGRVEHYPVDPTAALRPLAWSPDSRRVAFATQATPTDNGAGPAGVSVLDLETRDFVRVADSRPDTGRGRVLAAFTTWGASVLVSAGAEPGCTLRLYRLEQPAPADPVAVDGPVARCSEVATLGLRPSPEPDRPAVAGVPPMLLVVGEYLGNIRRLSFRGGSLGVRSAEPATIAFGPDDKVLGWDGSDALYVASTSEVTRRSVDGRSLTTMVRFPSGAVGGFQLAADLVPRSTPLDVDAALLPLSPLRTAAVILLVLGVAALVVLVVLLRRRRRAADR</sequence>
<evidence type="ECO:0000256" key="1">
    <source>
        <dbReference type="SAM" id="Phobius"/>
    </source>
</evidence>
<evidence type="ECO:0008006" key="4">
    <source>
        <dbReference type="Google" id="ProtNLM"/>
    </source>
</evidence>
<protein>
    <recommendedName>
        <fullName evidence="4">WD40 repeat protein</fullName>
    </recommendedName>
</protein>
<keyword evidence="1" id="KW-0472">Membrane</keyword>
<comment type="caution">
    <text evidence="2">The sequence shown here is derived from an EMBL/GenBank/DDBJ whole genome shotgun (WGS) entry which is preliminary data.</text>
</comment>
<dbReference type="InterPro" id="IPR015943">
    <property type="entry name" value="WD40/YVTN_repeat-like_dom_sf"/>
</dbReference>
<proteinExistence type="predicted"/>
<dbReference type="SUPFAM" id="SSF82171">
    <property type="entry name" value="DPP6 N-terminal domain-like"/>
    <property type="match status" value="1"/>
</dbReference>